<dbReference type="Pfam" id="PF00005">
    <property type="entry name" value="ABC_tran"/>
    <property type="match status" value="1"/>
</dbReference>
<dbReference type="RefSeq" id="WP_052500122.1">
    <property type="nucleotide sequence ID" value="NZ_CEEA01000006.1"/>
</dbReference>
<keyword evidence="3 5" id="KW-0067">ATP-binding</keyword>
<dbReference type="InterPro" id="IPR027417">
    <property type="entry name" value="P-loop_NTPase"/>
</dbReference>
<evidence type="ECO:0000256" key="2">
    <source>
        <dbReference type="ARBA" id="ARBA00022741"/>
    </source>
</evidence>
<dbReference type="InterPro" id="IPR017871">
    <property type="entry name" value="ABC_transporter-like_CS"/>
</dbReference>
<organism evidence="5 6">
    <name type="scientific">Streptococcus suis</name>
    <dbReference type="NCBI Taxonomy" id="1307"/>
    <lineage>
        <taxon>Bacteria</taxon>
        <taxon>Bacillati</taxon>
        <taxon>Bacillota</taxon>
        <taxon>Bacilli</taxon>
        <taxon>Lactobacillales</taxon>
        <taxon>Streptococcaceae</taxon>
        <taxon>Streptococcus</taxon>
    </lineage>
</organism>
<feature type="domain" description="ABC transporter" evidence="4">
    <location>
        <begin position="2"/>
        <end position="228"/>
    </location>
</feature>
<protein>
    <submittedName>
        <fullName evidence="5">Antibiotic transport system ATP-binding protein</fullName>
    </submittedName>
</protein>
<dbReference type="GO" id="GO:0005524">
    <property type="term" value="F:ATP binding"/>
    <property type="evidence" value="ECO:0007669"/>
    <property type="project" value="UniProtKB-KW"/>
</dbReference>
<dbReference type="InterPro" id="IPR051782">
    <property type="entry name" value="ABC_Transporter_VariousFunc"/>
</dbReference>
<dbReference type="InterPro" id="IPR003593">
    <property type="entry name" value="AAA+_ATPase"/>
</dbReference>
<dbReference type="PANTHER" id="PTHR42939:SF1">
    <property type="entry name" value="ABC TRANSPORTER ATP-BINDING PROTEIN ALBC-RELATED"/>
    <property type="match status" value="1"/>
</dbReference>
<dbReference type="InterPro" id="IPR003439">
    <property type="entry name" value="ABC_transporter-like_ATP-bd"/>
</dbReference>
<keyword evidence="1" id="KW-0813">Transport</keyword>
<dbReference type="PROSITE" id="PS00211">
    <property type="entry name" value="ABC_TRANSPORTER_1"/>
    <property type="match status" value="1"/>
</dbReference>
<dbReference type="Gene3D" id="3.40.50.300">
    <property type="entry name" value="P-loop containing nucleotide triphosphate hydrolases"/>
    <property type="match status" value="1"/>
</dbReference>
<evidence type="ECO:0000256" key="3">
    <source>
        <dbReference type="ARBA" id="ARBA00022840"/>
    </source>
</evidence>
<dbReference type="Proteomes" id="UP000073485">
    <property type="component" value="Unassembled WGS sequence"/>
</dbReference>
<sequence>MLEVKITQFSYGERTILKDIHLELNHSQIIGLIAPNGTGKSTLVRIISGHIQSGGTQVTCNGKSYSKDTQYMRQQIVKMPDQSDLYDELSGLHHLDYYAAMWGIASSYVETVVGLLHMEGYIKKKVGTYSLGMRQRLCFALVLVTQANFMLLDEVMNGLDPDNVQLISDILIELKKQGKTMIIASHLLDNLDSIADKIYFIKDCRFPIIYQPQNQDLETMLLTFHSNSLMRDFVAEYGDGINVDRENRQILVEIGESEEKLVNLLAWVSGHLTDLQEIRVGKKGSYQLYKELYN</sequence>
<dbReference type="EMBL" id="FIGO01000001">
    <property type="protein sequence ID" value="CYU41598.1"/>
    <property type="molecule type" value="Genomic_DNA"/>
</dbReference>
<dbReference type="PANTHER" id="PTHR42939">
    <property type="entry name" value="ABC TRANSPORTER ATP-BINDING PROTEIN ALBC-RELATED"/>
    <property type="match status" value="1"/>
</dbReference>
<accession>A0A0Z8EFA1</accession>
<evidence type="ECO:0000259" key="4">
    <source>
        <dbReference type="PROSITE" id="PS50893"/>
    </source>
</evidence>
<reference evidence="5 6" key="1">
    <citation type="submission" date="2016-02" db="EMBL/GenBank/DDBJ databases">
        <authorList>
            <consortium name="Pathogen Informatics"/>
        </authorList>
    </citation>
    <scope>NUCLEOTIDE SEQUENCE [LARGE SCALE GENOMIC DNA]</scope>
    <source>
        <strain evidence="5 6">LSS48</strain>
    </source>
</reference>
<evidence type="ECO:0000313" key="6">
    <source>
        <dbReference type="Proteomes" id="UP000073485"/>
    </source>
</evidence>
<evidence type="ECO:0000313" key="5">
    <source>
        <dbReference type="EMBL" id="CYU41598.1"/>
    </source>
</evidence>
<gene>
    <name evidence="5" type="primary">srtF_1</name>
    <name evidence="5" type="ORF">ERS132410_00102</name>
</gene>
<dbReference type="GO" id="GO:0016887">
    <property type="term" value="F:ATP hydrolysis activity"/>
    <property type="evidence" value="ECO:0007669"/>
    <property type="project" value="InterPro"/>
</dbReference>
<name>A0A0Z8EFA1_STRSU</name>
<dbReference type="PROSITE" id="PS50893">
    <property type="entry name" value="ABC_TRANSPORTER_2"/>
    <property type="match status" value="1"/>
</dbReference>
<proteinExistence type="predicted"/>
<dbReference type="SUPFAM" id="SSF52540">
    <property type="entry name" value="P-loop containing nucleoside triphosphate hydrolases"/>
    <property type="match status" value="1"/>
</dbReference>
<dbReference type="SMART" id="SM00382">
    <property type="entry name" value="AAA"/>
    <property type="match status" value="1"/>
</dbReference>
<dbReference type="AlphaFoldDB" id="A0A0Z8EFA1"/>
<keyword evidence="2" id="KW-0547">Nucleotide-binding</keyword>
<evidence type="ECO:0000256" key="1">
    <source>
        <dbReference type="ARBA" id="ARBA00022448"/>
    </source>
</evidence>